<organism evidence="1 2">
    <name type="scientific">Streptomyces changanensis</name>
    <dbReference type="NCBI Taxonomy" id="2964669"/>
    <lineage>
        <taxon>Bacteria</taxon>
        <taxon>Bacillati</taxon>
        <taxon>Actinomycetota</taxon>
        <taxon>Actinomycetes</taxon>
        <taxon>Kitasatosporales</taxon>
        <taxon>Streptomycetaceae</taxon>
        <taxon>Streptomyces</taxon>
    </lineage>
</organism>
<sequence length="76" mass="8284">MYDSRCDCTHDEGVVHDPACAIHGLIPAEAADIPDAVAAEDGYPRMRAAILHPTHAATRRHFAARPLPTQQNRRAS</sequence>
<gene>
    <name evidence="1" type="ORF">NRO40_08475</name>
</gene>
<dbReference type="RefSeq" id="WP_157901855.1">
    <property type="nucleotide sequence ID" value="NZ_CP102332.1"/>
</dbReference>
<evidence type="ECO:0000313" key="2">
    <source>
        <dbReference type="Proteomes" id="UP001060150"/>
    </source>
</evidence>
<dbReference type="EMBL" id="CP102332">
    <property type="protein sequence ID" value="UUS30869.1"/>
    <property type="molecule type" value="Genomic_DNA"/>
</dbReference>
<name>A0ABY5N3K6_9ACTN</name>
<proteinExistence type="predicted"/>
<evidence type="ECO:0000313" key="1">
    <source>
        <dbReference type="EMBL" id="UUS30869.1"/>
    </source>
</evidence>
<accession>A0ABY5N3K6</accession>
<keyword evidence="2" id="KW-1185">Reference proteome</keyword>
<reference evidence="1" key="1">
    <citation type="submission" date="2022-08" db="EMBL/GenBank/DDBJ databases">
        <title>Streptomyces changanensis sp. nov., an actinomycete isolated from soil.</title>
        <authorList>
            <person name="Wu H."/>
            <person name="Han L."/>
        </authorList>
    </citation>
    <scope>NUCLEOTIDE SEQUENCE</scope>
    <source>
        <strain evidence="1">HL-66</strain>
    </source>
</reference>
<protein>
    <submittedName>
        <fullName evidence="1">Uncharacterized protein</fullName>
    </submittedName>
</protein>
<dbReference type="Proteomes" id="UP001060150">
    <property type="component" value="Chromosome"/>
</dbReference>